<comment type="caution">
    <text evidence="1">The sequence shown here is derived from an EMBL/GenBank/DDBJ whole genome shotgun (WGS) entry which is preliminary data.</text>
</comment>
<evidence type="ECO:0000313" key="1">
    <source>
        <dbReference type="EMBL" id="MBP1988463.1"/>
    </source>
</evidence>
<dbReference type="EMBL" id="JAGGLB010000001">
    <property type="protein sequence ID" value="MBP1988463.1"/>
    <property type="molecule type" value="Genomic_DNA"/>
</dbReference>
<gene>
    <name evidence="1" type="ORF">J2Z66_000058</name>
</gene>
<reference evidence="1 2" key="1">
    <citation type="submission" date="2021-03" db="EMBL/GenBank/DDBJ databases">
        <title>Genomic Encyclopedia of Type Strains, Phase IV (KMG-IV): sequencing the most valuable type-strain genomes for metagenomic binning, comparative biology and taxonomic classification.</title>
        <authorList>
            <person name="Goeker M."/>
        </authorList>
    </citation>
    <scope>NUCLEOTIDE SEQUENCE [LARGE SCALE GENOMIC DNA]</scope>
    <source>
        <strain evidence="1 2">DSM 26048</strain>
    </source>
</reference>
<accession>A0ABS4ILL5</accession>
<dbReference type="InterPro" id="IPR035903">
    <property type="entry name" value="HesB-like_dom_sf"/>
</dbReference>
<evidence type="ECO:0000313" key="2">
    <source>
        <dbReference type="Proteomes" id="UP001519287"/>
    </source>
</evidence>
<protein>
    <submittedName>
        <fullName evidence="1">Uncharacterized protein YneR</fullName>
    </submittedName>
</protein>
<keyword evidence="2" id="KW-1185">Reference proteome</keyword>
<dbReference type="SUPFAM" id="SSF89360">
    <property type="entry name" value="HesB-like domain"/>
    <property type="match status" value="1"/>
</dbReference>
<sequence length="91" mass="10542">MNLMVTHAAVDCFQKVWGYRQGEFIRIYVRYSGGAEDAFAFGIMKDDPQNLAISYVDGGITFFMEEKDAWYLSDRNLTIDCRHDEIVFDRG</sequence>
<dbReference type="Proteomes" id="UP001519287">
    <property type="component" value="Unassembled WGS sequence"/>
</dbReference>
<organism evidence="1 2">
    <name type="scientific">Paenibacillus eucommiae</name>
    <dbReference type="NCBI Taxonomy" id="1355755"/>
    <lineage>
        <taxon>Bacteria</taxon>
        <taxon>Bacillati</taxon>
        <taxon>Bacillota</taxon>
        <taxon>Bacilli</taxon>
        <taxon>Bacillales</taxon>
        <taxon>Paenibacillaceae</taxon>
        <taxon>Paenibacillus</taxon>
    </lineage>
</organism>
<name>A0ABS4ILL5_9BACL</name>
<proteinExistence type="predicted"/>